<dbReference type="InterPro" id="IPR036397">
    <property type="entry name" value="RNaseH_sf"/>
</dbReference>
<comment type="caution">
    <text evidence="2">The sequence shown here is derived from an EMBL/GenBank/DDBJ whole genome shotgun (WGS) entry which is preliminary data.</text>
</comment>
<dbReference type="PANTHER" id="PTHR34146:SF3">
    <property type="entry name" value="POLYNUCLEOTIDYL TRANSFERASE, RIBONUCLEASE H-LIKE SUPERFAMILY PROTEIN"/>
    <property type="match status" value="1"/>
</dbReference>
<name>A0A8S9H301_BRACR</name>
<accession>A0A8S9H301</accession>
<proteinExistence type="predicted"/>
<dbReference type="Pfam" id="PF13456">
    <property type="entry name" value="RVT_3"/>
    <property type="match status" value="1"/>
</dbReference>
<evidence type="ECO:0000259" key="1">
    <source>
        <dbReference type="Pfam" id="PF13456"/>
    </source>
</evidence>
<dbReference type="InterPro" id="IPR002156">
    <property type="entry name" value="RNaseH_domain"/>
</dbReference>
<gene>
    <name evidence="2" type="ORF">F2Q68_00035358</name>
</gene>
<organism evidence="2 3">
    <name type="scientific">Brassica cretica</name>
    <name type="common">Mustard</name>
    <dbReference type="NCBI Taxonomy" id="69181"/>
    <lineage>
        <taxon>Eukaryota</taxon>
        <taxon>Viridiplantae</taxon>
        <taxon>Streptophyta</taxon>
        <taxon>Embryophyta</taxon>
        <taxon>Tracheophyta</taxon>
        <taxon>Spermatophyta</taxon>
        <taxon>Magnoliopsida</taxon>
        <taxon>eudicotyledons</taxon>
        <taxon>Gunneridae</taxon>
        <taxon>Pentapetalae</taxon>
        <taxon>rosids</taxon>
        <taxon>malvids</taxon>
        <taxon>Brassicales</taxon>
        <taxon>Brassicaceae</taxon>
        <taxon>Brassiceae</taxon>
        <taxon>Brassica</taxon>
    </lineage>
</organism>
<dbReference type="AlphaFoldDB" id="A0A8S9H301"/>
<evidence type="ECO:0000313" key="2">
    <source>
        <dbReference type="EMBL" id="KAF2551446.1"/>
    </source>
</evidence>
<dbReference type="Gene3D" id="3.30.420.10">
    <property type="entry name" value="Ribonuclease H-like superfamily/Ribonuclease H"/>
    <property type="match status" value="1"/>
</dbReference>
<sequence length="185" mass="20883">MGNAKNNLALFLGWRIWKMRNKLLFQNKREHITHVISASIMDKNLWDEAHQFNELPQLLPPSACPTSIVDIIGEETMLYCIADASWKSTIVLSGIGWFLYSREGTLLIQGSSAITPTDSALQAEAMAILLAVQQLHALSYKNIMFLGDCAQLFKSLDIPSQRGNKRFIFNEASMMIPRCPYFSLD</sequence>
<protein>
    <recommendedName>
        <fullName evidence="1">RNase H type-1 domain-containing protein</fullName>
    </recommendedName>
</protein>
<evidence type="ECO:0000313" key="3">
    <source>
        <dbReference type="Proteomes" id="UP000712281"/>
    </source>
</evidence>
<dbReference type="GO" id="GO:0004523">
    <property type="term" value="F:RNA-DNA hybrid ribonuclease activity"/>
    <property type="evidence" value="ECO:0007669"/>
    <property type="project" value="InterPro"/>
</dbReference>
<dbReference type="PANTHER" id="PTHR34146">
    <property type="entry name" value="POLYNUCLEOTIDYL TRANSFERASE, RIBONUCLEASE H-LIKE SUPERFAMILY PROTEIN-RELATED"/>
    <property type="match status" value="1"/>
</dbReference>
<feature type="domain" description="RNase H type-1" evidence="1">
    <location>
        <begin position="83"/>
        <end position="181"/>
    </location>
</feature>
<dbReference type="Proteomes" id="UP000712281">
    <property type="component" value="Unassembled WGS sequence"/>
</dbReference>
<dbReference type="GO" id="GO:0003676">
    <property type="term" value="F:nucleic acid binding"/>
    <property type="evidence" value="ECO:0007669"/>
    <property type="project" value="InterPro"/>
</dbReference>
<reference evidence="2" key="1">
    <citation type="submission" date="2019-12" db="EMBL/GenBank/DDBJ databases">
        <title>Genome sequencing and annotation of Brassica cretica.</title>
        <authorList>
            <person name="Studholme D.J."/>
            <person name="Sarris P.F."/>
        </authorList>
    </citation>
    <scope>NUCLEOTIDE SEQUENCE</scope>
    <source>
        <strain evidence="2">PFS-001/15</strain>
        <tissue evidence="2">Leaf</tissue>
    </source>
</reference>
<dbReference type="EMBL" id="QGKW02001988">
    <property type="protein sequence ID" value="KAF2551446.1"/>
    <property type="molecule type" value="Genomic_DNA"/>
</dbReference>